<dbReference type="Proteomes" id="UP000762676">
    <property type="component" value="Unassembled WGS sequence"/>
</dbReference>
<name>A0AAV4JC81_9GAST</name>
<reference evidence="1 2" key="1">
    <citation type="journal article" date="2021" name="Elife">
        <title>Chloroplast acquisition without the gene transfer in kleptoplastic sea slugs, Plakobranchus ocellatus.</title>
        <authorList>
            <person name="Maeda T."/>
            <person name="Takahashi S."/>
            <person name="Yoshida T."/>
            <person name="Shimamura S."/>
            <person name="Takaki Y."/>
            <person name="Nagai Y."/>
            <person name="Toyoda A."/>
            <person name="Suzuki Y."/>
            <person name="Arimoto A."/>
            <person name="Ishii H."/>
            <person name="Satoh N."/>
            <person name="Nishiyama T."/>
            <person name="Hasebe M."/>
            <person name="Maruyama T."/>
            <person name="Minagawa J."/>
            <person name="Obokata J."/>
            <person name="Shigenobu S."/>
        </authorList>
    </citation>
    <scope>NUCLEOTIDE SEQUENCE [LARGE SCALE GENOMIC DNA]</scope>
</reference>
<proteinExistence type="predicted"/>
<sequence length="91" mass="10508">MRQADVGGDHNLVVAKWTLKLRENSVGESRKERFSVSRLKDPKVHNKFSIALRNRCNILRDEEVMTIDDFNQAMGDIAKETLGYRKTTKTE</sequence>
<gene>
    <name evidence="1" type="ORF">ElyMa_003267000</name>
</gene>
<protein>
    <submittedName>
        <fullName evidence="1">Uncharacterized protein</fullName>
    </submittedName>
</protein>
<keyword evidence="2" id="KW-1185">Reference proteome</keyword>
<evidence type="ECO:0000313" key="1">
    <source>
        <dbReference type="EMBL" id="GFS18582.1"/>
    </source>
</evidence>
<evidence type="ECO:0000313" key="2">
    <source>
        <dbReference type="Proteomes" id="UP000762676"/>
    </source>
</evidence>
<dbReference type="AlphaFoldDB" id="A0AAV4JC81"/>
<organism evidence="1 2">
    <name type="scientific">Elysia marginata</name>
    <dbReference type="NCBI Taxonomy" id="1093978"/>
    <lineage>
        <taxon>Eukaryota</taxon>
        <taxon>Metazoa</taxon>
        <taxon>Spiralia</taxon>
        <taxon>Lophotrochozoa</taxon>
        <taxon>Mollusca</taxon>
        <taxon>Gastropoda</taxon>
        <taxon>Heterobranchia</taxon>
        <taxon>Euthyneura</taxon>
        <taxon>Panpulmonata</taxon>
        <taxon>Sacoglossa</taxon>
        <taxon>Placobranchoidea</taxon>
        <taxon>Plakobranchidae</taxon>
        <taxon>Elysia</taxon>
    </lineage>
</organism>
<dbReference type="EMBL" id="BMAT01006721">
    <property type="protein sequence ID" value="GFS18582.1"/>
    <property type="molecule type" value="Genomic_DNA"/>
</dbReference>
<accession>A0AAV4JC81</accession>
<comment type="caution">
    <text evidence="1">The sequence shown here is derived from an EMBL/GenBank/DDBJ whole genome shotgun (WGS) entry which is preliminary data.</text>
</comment>